<dbReference type="EMBL" id="CABWIE010000019">
    <property type="protein sequence ID" value="VWL96216.1"/>
    <property type="molecule type" value="Genomic_DNA"/>
</dbReference>
<dbReference type="EC" id="3.1.1.96" evidence="2"/>
<dbReference type="AlphaFoldDB" id="A0A5K1J1A5"/>
<proteinExistence type="predicted"/>
<feature type="binding site" evidence="1">
    <location>
        <position position="253"/>
    </location>
    <ligand>
        <name>a divalent metal cation</name>
        <dbReference type="ChEBI" id="CHEBI:60240"/>
        <label>1</label>
    </ligand>
</feature>
<feature type="binding site" evidence="1">
    <location>
        <position position="32"/>
    </location>
    <ligand>
        <name>a divalent metal cation</name>
        <dbReference type="ChEBI" id="CHEBI:60240"/>
        <label>1</label>
    </ligand>
</feature>
<evidence type="ECO:0000313" key="3">
    <source>
        <dbReference type="Proteomes" id="UP000361836"/>
    </source>
</evidence>
<dbReference type="GO" id="GO:0005829">
    <property type="term" value="C:cytosol"/>
    <property type="evidence" value="ECO:0007669"/>
    <property type="project" value="TreeGrafter"/>
</dbReference>
<gene>
    <name evidence="2" type="primary">dtd3</name>
    <name evidence="2" type="ORF">KCJAJFAP_00355</name>
</gene>
<feature type="binding site" evidence="1">
    <location>
        <position position="203"/>
    </location>
    <ligand>
        <name>a divalent metal cation</name>
        <dbReference type="ChEBI" id="CHEBI:60240"/>
        <label>2</label>
    </ligand>
</feature>
<feature type="binding site" evidence="1">
    <location>
        <position position="170"/>
    </location>
    <ligand>
        <name>a divalent metal cation</name>
        <dbReference type="ChEBI" id="CHEBI:60240"/>
        <label>2</label>
    </ligand>
</feature>
<feature type="binding site" evidence="1">
    <location>
        <position position="128"/>
    </location>
    <ligand>
        <name>a divalent metal cation</name>
        <dbReference type="ChEBI" id="CHEBI:60240"/>
        <label>1</label>
    </ligand>
</feature>
<dbReference type="PANTHER" id="PTHR46124">
    <property type="entry name" value="D-AMINOACYL-TRNA DEACYLASE"/>
    <property type="match status" value="1"/>
</dbReference>
<keyword evidence="2" id="KW-0378">Hydrolase</keyword>
<protein>
    <submittedName>
        <fullName evidence="2">D-aminoacyl-tRNA deacylase</fullName>
        <ecNumber evidence="2">3.1.1.96</ecNumber>
    </submittedName>
</protein>
<dbReference type="InterPro" id="IPR001130">
    <property type="entry name" value="TatD-like"/>
</dbReference>
<dbReference type="GO" id="GO:0046872">
    <property type="term" value="F:metal ion binding"/>
    <property type="evidence" value="ECO:0007669"/>
    <property type="project" value="UniProtKB-KW"/>
</dbReference>
<dbReference type="RefSeq" id="WP_152076583.1">
    <property type="nucleotide sequence ID" value="NZ_CAAKNU010000032.1"/>
</dbReference>
<dbReference type="Pfam" id="PF01026">
    <property type="entry name" value="TatD_DNase"/>
    <property type="match status" value="1"/>
</dbReference>
<organism evidence="2 3">
    <name type="scientific">Collinsella aerofaciens</name>
    <dbReference type="NCBI Taxonomy" id="74426"/>
    <lineage>
        <taxon>Bacteria</taxon>
        <taxon>Bacillati</taxon>
        <taxon>Actinomycetota</taxon>
        <taxon>Coriobacteriia</taxon>
        <taxon>Coriobacteriales</taxon>
        <taxon>Coriobacteriaceae</taxon>
        <taxon>Collinsella</taxon>
    </lineage>
</organism>
<accession>A0A5K1J1A5</accession>
<evidence type="ECO:0000256" key="1">
    <source>
        <dbReference type="PIRSR" id="PIRSR005902-1"/>
    </source>
</evidence>
<dbReference type="SUPFAM" id="SSF51556">
    <property type="entry name" value="Metallo-dependent hydrolases"/>
    <property type="match status" value="1"/>
</dbReference>
<feature type="binding site" evidence="1">
    <location>
        <position position="30"/>
    </location>
    <ligand>
        <name>a divalent metal cation</name>
        <dbReference type="ChEBI" id="CHEBI:60240"/>
        <label>1</label>
    </ligand>
</feature>
<dbReference type="CDD" id="cd01310">
    <property type="entry name" value="TatD_DNAse"/>
    <property type="match status" value="1"/>
</dbReference>
<reference evidence="2 3" key="1">
    <citation type="submission" date="2019-10" db="EMBL/GenBank/DDBJ databases">
        <authorList>
            <person name="Wolf R A."/>
        </authorList>
    </citation>
    <scope>NUCLEOTIDE SEQUENCE [LARGE SCALE GENOMIC DNA]</scope>
    <source>
        <strain evidence="2">Collinsella_aerofaciens_MC2</strain>
    </source>
</reference>
<dbReference type="PANTHER" id="PTHR46124:SF2">
    <property type="entry name" value="D-AMINOACYL-TRNA DEACYLASE"/>
    <property type="match status" value="1"/>
</dbReference>
<keyword evidence="1" id="KW-0479">Metal-binding</keyword>
<evidence type="ECO:0000313" key="2">
    <source>
        <dbReference type="EMBL" id="VWL96216.1"/>
    </source>
</evidence>
<name>A0A5K1J1A5_9ACTN</name>
<dbReference type="Proteomes" id="UP000361836">
    <property type="component" value="Unassembled WGS sequence"/>
</dbReference>
<dbReference type="InterPro" id="IPR032466">
    <property type="entry name" value="Metal_Hydrolase"/>
</dbReference>
<sequence length="308" mass="34191">MTLNAERVTFTKKKKTVVCPEPLAPLADTHAHLLSFWDKDPLECLRRARRAGVDALVTLIDPVGDKMDPSAFSQWLRTSIVEAVPAEEIPALKYLAGVHPYGALDYTDDIHARIEEALADPLCAGIGEIGLDYHFDAEDDVLPCDRDVQMSCMARQLELARAHNVPVELHLRHEASDEQRTSHADAERVLREVGIPQAGCVLHCFGEDRTTMERFVDLGCYIAYGGAATFKRNDDVREAFAATPLDRILFETDCPYMAPEPIRGLECEPAMISITANALVNDRVDRTGEDAESIAQAAWENACKLFQK</sequence>
<keyword evidence="3" id="KW-1185">Reference proteome</keyword>
<dbReference type="Gene3D" id="3.20.20.140">
    <property type="entry name" value="Metal-dependent hydrolases"/>
    <property type="match status" value="1"/>
</dbReference>
<dbReference type="GO" id="GO:0051499">
    <property type="term" value="F:D-aminoacyl-tRNA deacylase activity"/>
    <property type="evidence" value="ECO:0007669"/>
    <property type="project" value="UniProtKB-EC"/>
</dbReference>
<dbReference type="PIRSF" id="PIRSF005902">
    <property type="entry name" value="DNase_TatD"/>
    <property type="match status" value="1"/>
</dbReference>